<evidence type="ECO:0000313" key="2">
    <source>
        <dbReference type="Proteomes" id="UP000316621"/>
    </source>
</evidence>
<keyword evidence="2" id="KW-1185">Reference proteome</keyword>
<accession>A0A4Y7KB46</accession>
<organism evidence="1 2">
    <name type="scientific">Papaver somniferum</name>
    <name type="common">Opium poppy</name>
    <dbReference type="NCBI Taxonomy" id="3469"/>
    <lineage>
        <taxon>Eukaryota</taxon>
        <taxon>Viridiplantae</taxon>
        <taxon>Streptophyta</taxon>
        <taxon>Embryophyta</taxon>
        <taxon>Tracheophyta</taxon>
        <taxon>Spermatophyta</taxon>
        <taxon>Magnoliopsida</taxon>
        <taxon>Ranunculales</taxon>
        <taxon>Papaveraceae</taxon>
        <taxon>Papaveroideae</taxon>
        <taxon>Papaver</taxon>
    </lineage>
</organism>
<reference evidence="1 2" key="1">
    <citation type="journal article" date="2018" name="Science">
        <title>The opium poppy genome and morphinan production.</title>
        <authorList>
            <person name="Guo L."/>
            <person name="Winzer T."/>
            <person name="Yang X."/>
            <person name="Li Y."/>
            <person name="Ning Z."/>
            <person name="He Z."/>
            <person name="Teodor R."/>
            <person name="Lu Y."/>
            <person name="Bowser T.A."/>
            <person name="Graham I.A."/>
            <person name="Ye K."/>
        </authorList>
    </citation>
    <scope>NUCLEOTIDE SEQUENCE [LARGE SCALE GENOMIC DNA]</scope>
    <source>
        <strain evidence="2">cv. HN1</strain>
        <tissue evidence="1">Leaves</tissue>
    </source>
</reference>
<proteinExistence type="predicted"/>
<protein>
    <submittedName>
        <fullName evidence="1">Uncharacterized protein</fullName>
    </submittedName>
</protein>
<dbReference type="EMBL" id="CM010721">
    <property type="protein sequence ID" value="RZC70026.1"/>
    <property type="molecule type" value="Genomic_DNA"/>
</dbReference>
<dbReference type="Gramene" id="RZC70026">
    <property type="protein sequence ID" value="RZC70026"/>
    <property type="gene ID" value="C5167_033174"/>
</dbReference>
<dbReference type="AlphaFoldDB" id="A0A4Y7KB46"/>
<dbReference type="Proteomes" id="UP000316621">
    <property type="component" value="Chromosome 7"/>
</dbReference>
<sequence length="165" mass="18005">MKPSMEIRNLALMKLSMGMRNLSIKNLMHSFVACRIRFSLIPDSIDTNQMLPDLMINLLGVAELVKSGAVGSDEKFDGGGGAGEGVGSGAGDGEGFCFSLNFRECKGRKKDTKKKKKDVILHESTTVNFNSTIQGNNEQWTHVPDLYGLGTTPSKFQPRPNNLPN</sequence>
<gene>
    <name evidence="1" type="ORF">C5167_033174</name>
</gene>
<evidence type="ECO:0000313" key="1">
    <source>
        <dbReference type="EMBL" id="RZC70026.1"/>
    </source>
</evidence>
<name>A0A4Y7KB46_PAPSO</name>